<feature type="transmembrane region" description="Helical" evidence="1">
    <location>
        <begin position="210"/>
        <end position="232"/>
    </location>
</feature>
<comment type="caution">
    <text evidence="3">The sequence shown here is derived from an EMBL/GenBank/DDBJ whole genome shotgun (WGS) entry which is preliminary data.</text>
</comment>
<proteinExistence type="predicted"/>
<feature type="transmembrane region" description="Helical" evidence="1">
    <location>
        <begin position="274"/>
        <end position="293"/>
    </location>
</feature>
<dbReference type="OrthoDB" id="48158at2759"/>
<evidence type="ECO:0000313" key="4">
    <source>
        <dbReference type="Proteomes" id="UP000198406"/>
    </source>
</evidence>
<feature type="signal peptide" evidence="2">
    <location>
        <begin position="1"/>
        <end position="21"/>
    </location>
</feature>
<keyword evidence="4" id="KW-1185">Reference proteome</keyword>
<sequence length="341" mass="37268">MKKVLFHLWVSTSLFVIPSTAFRPQSLTVTRRISPTSSIVLSAVAENSSDDLKTGYKLGSYMLAATGAFLLSMPDRTGRTLVASKVGGAAGYGLAAGLCYILEGAYDNNRLGSDTYKRLNLGLFAFMVLGLFAIPGEAGFLPSAVGAMILSILLTVVRLYGVALAWKGWEYGVGAVSLKGLWDEIVIGTKKTMKGLRVKNQKKALTYRNMLLLILMGSISSFFDGIFLLRYLKEFGKSLFEVSLKVSAVGRLLMITTMVYSLKDAAERDRLTGTTFIQLNVLVGTWAFFVGLGQAAFPYGFAVNRGVEMFAIGLPFLIKAFKSQKEKFEKESVKDDKPSER</sequence>
<reference evidence="3 4" key="1">
    <citation type="journal article" date="2015" name="Plant Cell">
        <title>Oil accumulation by the oleaginous diatom Fistulifera solaris as revealed by the genome and transcriptome.</title>
        <authorList>
            <person name="Tanaka T."/>
            <person name="Maeda Y."/>
            <person name="Veluchamy A."/>
            <person name="Tanaka M."/>
            <person name="Abida H."/>
            <person name="Marechal E."/>
            <person name="Bowler C."/>
            <person name="Muto M."/>
            <person name="Sunaga Y."/>
            <person name="Tanaka M."/>
            <person name="Yoshino T."/>
            <person name="Taniguchi T."/>
            <person name="Fukuda Y."/>
            <person name="Nemoto M."/>
            <person name="Matsumoto M."/>
            <person name="Wong P.S."/>
            <person name="Aburatani S."/>
            <person name="Fujibuchi W."/>
        </authorList>
    </citation>
    <scope>NUCLEOTIDE SEQUENCE [LARGE SCALE GENOMIC DNA]</scope>
    <source>
        <strain evidence="3 4">JPCC DA0580</strain>
    </source>
</reference>
<evidence type="ECO:0000256" key="1">
    <source>
        <dbReference type="SAM" id="Phobius"/>
    </source>
</evidence>
<evidence type="ECO:0000313" key="3">
    <source>
        <dbReference type="EMBL" id="GAX14246.1"/>
    </source>
</evidence>
<organism evidence="3 4">
    <name type="scientific">Fistulifera solaris</name>
    <name type="common">Oleaginous diatom</name>
    <dbReference type="NCBI Taxonomy" id="1519565"/>
    <lineage>
        <taxon>Eukaryota</taxon>
        <taxon>Sar</taxon>
        <taxon>Stramenopiles</taxon>
        <taxon>Ochrophyta</taxon>
        <taxon>Bacillariophyta</taxon>
        <taxon>Bacillariophyceae</taxon>
        <taxon>Bacillariophycidae</taxon>
        <taxon>Naviculales</taxon>
        <taxon>Naviculaceae</taxon>
        <taxon>Fistulifera</taxon>
    </lineage>
</organism>
<evidence type="ECO:0000256" key="2">
    <source>
        <dbReference type="SAM" id="SignalP"/>
    </source>
</evidence>
<keyword evidence="1" id="KW-0472">Membrane</keyword>
<keyword evidence="2" id="KW-0732">Signal</keyword>
<keyword evidence="1" id="KW-1133">Transmembrane helix</keyword>
<accession>A0A1Z5JK03</accession>
<keyword evidence="1" id="KW-0812">Transmembrane</keyword>
<gene>
    <name evidence="3" type="ORF">FisN_1Hh440</name>
</gene>
<feature type="transmembrane region" description="Helical" evidence="1">
    <location>
        <begin position="140"/>
        <end position="160"/>
    </location>
</feature>
<dbReference type="InParanoid" id="A0A1Z5JK03"/>
<feature type="chain" id="PRO_5012509523" evidence="2">
    <location>
        <begin position="22"/>
        <end position="341"/>
    </location>
</feature>
<feature type="transmembrane region" description="Helical" evidence="1">
    <location>
        <begin position="118"/>
        <end position="134"/>
    </location>
</feature>
<dbReference type="AlphaFoldDB" id="A0A1Z5JK03"/>
<name>A0A1Z5JK03_FISSO</name>
<dbReference type="Proteomes" id="UP000198406">
    <property type="component" value="Unassembled WGS sequence"/>
</dbReference>
<dbReference type="EMBL" id="BDSP01000078">
    <property type="protein sequence ID" value="GAX14246.1"/>
    <property type="molecule type" value="Genomic_DNA"/>
</dbReference>
<protein>
    <submittedName>
        <fullName evidence="3">Uncharacterized protein</fullName>
    </submittedName>
</protein>
<feature type="transmembrane region" description="Helical" evidence="1">
    <location>
        <begin position="89"/>
        <end position="106"/>
    </location>
</feature>